<evidence type="ECO:0000256" key="1">
    <source>
        <dbReference type="ARBA" id="ARBA00004651"/>
    </source>
</evidence>
<feature type="transmembrane region" description="Helical" evidence="7">
    <location>
        <begin position="336"/>
        <end position="364"/>
    </location>
</feature>
<evidence type="ECO:0000256" key="2">
    <source>
        <dbReference type="ARBA" id="ARBA00022475"/>
    </source>
</evidence>
<keyword evidence="7" id="KW-0812">Transmembrane</keyword>
<feature type="transmembrane region" description="Helical" evidence="7">
    <location>
        <begin position="34"/>
        <end position="57"/>
    </location>
</feature>
<evidence type="ECO:0000313" key="9">
    <source>
        <dbReference type="EMBL" id="NBC72343.1"/>
    </source>
</evidence>
<dbReference type="SUPFAM" id="SSF55874">
    <property type="entry name" value="ATPase domain of HSP90 chaperone/DNA topoisomerase II/histidine kinase"/>
    <property type="match status" value="1"/>
</dbReference>
<dbReference type="InterPro" id="IPR010559">
    <property type="entry name" value="Sig_transdc_His_kin_internal"/>
</dbReference>
<evidence type="ECO:0000256" key="3">
    <source>
        <dbReference type="ARBA" id="ARBA00022553"/>
    </source>
</evidence>
<dbReference type="AlphaFoldDB" id="A0A7X4YTQ1"/>
<dbReference type="PANTHER" id="PTHR34220">
    <property type="entry name" value="SENSOR HISTIDINE KINASE YPDA"/>
    <property type="match status" value="1"/>
</dbReference>
<keyword evidence="5" id="KW-0418">Kinase</keyword>
<evidence type="ECO:0000256" key="6">
    <source>
        <dbReference type="ARBA" id="ARBA00023136"/>
    </source>
</evidence>
<dbReference type="Pfam" id="PF02518">
    <property type="entry name" value="HATPase_c"/>
    <property type="match status" value="1"/>
</dbReference>
<keyword evidence="6 7" id="KW-0472">Membrane</keyword>
<dbReference type="CDD" id="cd06225">
    <property type="entry name" value="HAMP"/>
    <property type="match status" value="1"/>
</dbReference>
<comment type="subcellular location">
    <subcellularLocation>
        <location evidence="1">Cell membrane</location>
        <topology evidence="1">Multi-pass membrane protein</topology>
    </subcellularLocation>
</comment>
<dbReference type="SMART" id="SM00387">
    <property type="entry name" value="HATPase_c"/>
    <property type="match status" value="1"/>
</dbReference>
<evidence type="ECO:0000259" key="8">
    <source>
        <dbReference type="PROSITE" id="PS50885"/>
    </source>
</evidence>
<evidence type="ECO:0000256" key="7">
    <source>
        <dbReference type="SAM" id="Phobius"/>
    </source>
</evidence>
<dbReference type="EMBL" id="JAAAMU010000018">
    <property type="protein sequence ID" value="NBC72343.1"/>
    <property type="molecule type" value="Genomic_DNA"/>
</dbReference>
<dbReference type="SMART" id="SM00304">
    <property type="entry name" value="HAMP"/>
    <property type="match status" value="1"/>
</dbReference>
<dbReference type="InterPro" id="IPR003594">
    <property type="entry name" value="HATPase_dom"/>
</dbReference>
<dbReference type="InterPro" id="IPR050640">
    <property type="entry name" value="Bact_2-comp_sensor_kinase"/>
</dbReference>
<keyword evidence="7" id="KW-1133">Transmembrane helix</keyword>
<dbReference type="Pfam" id="PF00672">
    <property type="entry name" value="HAMP"/>
    <property type="match status" value="1"/>
</dbReference>
<evidence type="ECO:0000256" key="5">
    <source>
        <dbReference type="ARBA" id="ARBA00022777"/>
    </source>
</evidence>
<protein>
    <submittedName>
        <fullName evidence="9">HAMP domain-containing protein</fullName>
    </submittedName>
</protein>
<dbReference type="PROSITE" id="PS50885">
    <property type="entry name" value="HAMP"/>
    <property type="match status" value="1"/>
</dbReference>
<feature type="domain" description="HAMP" evidence="8">
    <location>
        <begin position="361"/>
        <end position="413"/>
    </location>
</feature>
<reference evidence="9 10" key="1">
    <citation type="submission" date="2020-01" db="EMBL/GenBank/DDBJ databases">
        <title>Paenibacillus soybeanensis sp. nov. isolated from the nodules of soybean (Glycine max(L.) Merr).</title>
        <authorList>
            <person name="Wang H."/>
        </authorList>
    </citation>
    <scope>NUCLEOTIDE SEQUENCE [LARGE SCALE GENOMIC DNA]</scope>
    <source>
        <strain evidence="9 10">DSM 23054</strain>
    </source>
</reference>
<dbReference type="GO" id="GO:0005886">
    <property type="term" value="C:plasma membrane"/>
    <property type="evidence" value="ECO:0007669"/>
    <property type="project" value="UniProtKB-SubCell"/>
</dbReference>
<dbReference type="Gene3D" id="3.30.565.10">
    <property type="entry name" value="Histidine kinase-like ATPase, C-terminal domain"/>
    <property type="match status" value="1"/>
</dbReference>
<sequence>MIYSVVKGEEALRLQWNRWILGFTRRLSLRNKIVVLYVLILLLPTLVLSSGAVYGVIRSFHHSYTNTAEEAVRQTAQIVDFSKKSYDLLAVRTATDGELIARLGREYADMSEVVDTVNYVDRTFLITSKYLPGIADFRIYHTNETLVQDGQLLWRPEARMLSGMEERSWYEAAEKSDSPLYWSSVPGNADQTVITRKIIDNTGNLLGVVYILLNYDTVFGELLDHPFNDGSLYIVDDAHRILAATDRADIGKRLQVKDWGDGSASGGGSEAGTGGAAPLQGAAGSGTSIAAAAAAEKSDELDLTGTKDMLMTQPLSSHWTLVALMRTKHLDNQNRMVLLLIVSIVTFFLLLSLSLMTTIVRNIVRRIRKLGSRMGGLSRGEFEASVRYSENDELGELENRFNSMSEQLGKLVEDITKAGLAEKEQAFKALQAQINPHFIYNSLGLLRWRAMDVDDQEQIQIIDALTTFYRITLNNQISAIRIRDELEHVKAYLDICQFRYPGRVKVEWAIDDGALDFYTIKTVLQPIVENCYLHGAITRKPGALIRITVDREAEGMIRMSVYDNGQGIDPQVLADISQGVHAGKGSGFGTPNIKERLALYFGTGAELTIGSEPGEWTLVSIVFPACAVEPMIRREA</sequence>
<dbReference type="Gene3D" id="6.10.340.10">
    <property type="match status" value="1"/>
</dbReference>
<dbReference type="InterPro" id="IPR036890">
    <property type="entry name" value="HATPase_C_sf"/>
</dbReference>
<evidence type="ECO:0000313" key="10">
    <source>
        <dbReference type="Proteomes" id="UP000558113"/>
    </source>
</evidence>
<keyword evidence="10" id="KW-1185">Reference proteome</keyword>
<keyword evidence="4" id="KW-0808">Transferase</keyword>
<dbReference type="PANTHER" id="PTHR34220:SF7">
    <property type="entry name" value="SENSOR HISTIDINE KINASE YPDA"/>
    <property type="match status" value="1"/>
</dbReference>
<name>A0A7X4YTQ1_9BACL</name>
<dbReference type="InterPro" id="IPR003660">
    <property type="entry name" value="HAMP_dom"/>
</dbReference>
<keyword evidence="3" id="KW-0597">Phosphoprotein</keyword>
<dbReference type="SUPFAM" id="SSF158472">
    <property type="entry name" value="HAMP domain-like"/>
    <property type="match status" value="1"/>
</dbReference>
<comment type="caution">
    <text evidence="9">The sequence shown here is derived from an EMBL/GenBank/DDBJ whole genome shotgun (WGS) entry which is preliminary data.</text>
</comment>
<dbReference type="OrthoDB" id="9809348at2"/>
<organism evidence="9 10">
    <name type="scientific">Paenibacillus sacheonensis</name>
    <dbReference type="NCBI Taxonomy" id="742054"/>
    <lineage>
        <taxon>Bacteria</taxon>
        <taxon>Bacillati</taxon>
        <taxon>Bacillota</taxon>
        <taxon>Bacilli</taxon>
        <taxon>Bacillales</taxon>
        <taxon>Paenibacillaceae</taxon>
        <taxon>Paenibacillus</taxon>
    </lineage>
</organism>
<dbReference type="GO" id="GO:0000155">
    <property type="term" value="F:phosphorelay sensor kinase activity"/>
    <property type="evidence" value="ECO:0007669"/>
    <property type="project" value="InterPro"/>
</dbReference>
<gene>
    <name evidence="9" type="ORF">GT003_25385</name>
</gene>
<dbReference type="Proteomes" id="UP000558113">
    <property type="component" value="Unassembled WGS sequence"/>
</dbReference>
<proteinExistence type="predicted"/>
<accession>A0A7X4YTQ1</accession>
<evidence type="ECO:0000256" key="4">
    <source>
        <dbReference type="ARBA" id="ARBA00022679"/>
    </source>
</evidence>
<dbReference type="Pfam" id="PF06580">
    <property type="entry name" value="His_kinase"/>
    <property type="match status" value="1"/>
</dbReference>
<keyword evidence="2" id="KW-1003">Cell membrane</keyword>